<dbReference type="AlphaFoldDB" id="A0A9X2D7B7"/>
<keyword evidence="2" id="KW-1185">Reference proteome</keyword>
<protein>
    <submittedName>
        <fullName evidence="1">DUF3089 domain-containing protein</fullName>
    </submittedName>
</protein>
<gene>
    <name evidence="1" type="ORF">M8330_10235</name>
</gene>
<dbReference type="Proteomes" id="UP001139485">
    <property type="component" value="Unassembled WGS sequence"/>
</dbReference>
<dbReference type="InterPro" id="IPR029058">
    <property type="entry name" value="AB_hydrolase_fold"/>
</dbReference>
<dbReference type="EMBL" id="JAMOIL010000011">
    <property type="protein sequence ID" value="MCM0620670.1"/>
    <property type="molecule type" value="Genomic_DNA"/>
</dbReference>
<evidence type="ECO:0000313" key="1">
    <source>
        <dbReference type="EMBL" id="MCM0620670.1"/>
    </source>
</evidence>
<reference evidence="1" key="1">
    <citation type="submission" date="2022-05" db="EMBL/GenBank/DDBJ databases">
        <authorList>
            <person name="Tuo L."/>
        </authorList>
    </citation>
    <scope>NUCLEOTIDE SEQUENCE</scope>
    <source>
        <strain evidence="1">BSK12Z-4</strain>
    </source>
</reference>
<dbReference type="SUPFAM" id="SSF53474">
    <property type="entry name" value="alpha/beta-Hydrolases"/>
    <property type="match status" value="1"/>
</dbReference>
<dbReference type="RefSeq" id="WP_250827243.1">
    <property type="nucleotide sequence ID" value="NZ_JAMOIL010000011.1"/>
</dbReference>
<accession>A0A9X2D7B7</accession>
<comment type="caution">
    <text evidence="1">The sequence shown here is derived from an EMBL/GenBank/DDBJ whole genome shotgun (WGS) entry which is preliminary data.</text>
</comment>
<proteinExistence type="predicted"/>
<evidence type="ECO:0000313" key="2">
    <source>
        <dbReference type="Proteomes" id="UP001139485"/>
    </source>
</evidence>
<dbReference type="Gene3D" id="3.40.50.1820">
    <property type="entry name" value="alpha/beta hydrolase"/>
    <property type="match status" value="1"/>
</dbReference>
<organism evidence="1 2">
    <name type="scientific">Nocardioides bruguierae</name>
    <dbReference type="NCBI Taxonomy" id="2945102"/>
    <lineage>
        <taxon>Bacteria</taxon>
        <taxon>Bacillati</taxon>
        <taxon>Actinomycetota</taxon>
        <taxon>Actinomycetes</taxon>
        <taxon>Propionibacteriales</taxon>
        <taxon>Nocardioidaceae</taxon>
        <taxon>Nocardioides</taxon>
    </lineage>
</organism>
<sequence length="424" mass="42647">MSEPHVTGGVAGLEATWDRLEDLAATERGLAAALAGLADATLADAAHPALLGSLAVSPVSGARAEAALAEAALATRSCAAGYDADAEALERVLLLLRTADAGARLLQESLLARLGWCVVPAAGALGVATALGDPDALTRHPGLVQDAFATAPGPLGTAAAARALGLAYADPPVTVHRRPDLEREGSRDAGDLRDVVARLGELSALSDAAHPENDGTLEVQTFTATDGTVRHVAYLPGTDDMTTLPWTADADVRDMGTNLRLVGGLPNGYADGVVQALRQAGVRPGEPVLLAGHSQGGLVAAQLVAHAEETGLALDRAVTLGAPVAGTDVPPGSLVLSLENAGDVVPQTDGGANPADPGHVTVVADGGGAGVTGHHGFEAYGRVAGAADASTHPSVTQALTQLREAGFLTGTAATRTRVLQVERR</sequence>
<name>A0A9X2D7B7_9ACTN</name>